<sequence>MAPKKKFSKEQIIDAAFEIAKKEGMSSIKIRKVAEHLGSSIAPIYVNFNTIDELTEAVMKKIIELSYQLLAEENSGKPFHDIGLASLRFAREYPVLFQDFVMNQNKYIQNYDQNMGQGLIDQMKGDEDLKGFSDEELMTILMKMRIFTTGLSVMVASGMLPEEFHEEMGVELLDSMATDVITTAYLQKKET</sequence>
<dbReference type="SUPFAM" id="SSF46689">
    <property type="entry name" value="Homeodomain-like"/>
    <property type="match status" value="1"/>
</dbReference>
<dbReference type="InterPro" id="IPR009057">
    <property type="entry name" value="Homeodomain-like_sf"/>
</dbReference>
<dbReference type="InterPro" id="IPR001647">
    <property type="entry name" value="HTH_TetR"/>
</dbReference>
<comment type="caution">
    <text evidence="4">The sequence shown here is derived from an EMBL/GenBank/DDBJ whole genome shotgun (WGS) entry which is preliminary data.</text>
</comment>
<dbReference type="Gene3D" id="1.10.357.10">
    <property type="entry name" value="Tetracycline Repressor, domain 2"/>
    <property type="match status" value="1"/>
</dbReference>
<feature type="domain" description="HTH tetR-type" evidence="3">
    <location>
        <begin position="6"/>
        <end position="66"/>
    </location>
</feature>
<keyword evidence="1 2" id="KW-0238">DNA-binding</keyword>
<protein>
    <submittedName>
        <fullName evidence="4">TetR/AcrR family transcriptional regulator</fullName>
    </submittedName>
</protein>
<feature type="DNA-binding region" description="H-T-H motif" evidence="2">
    <location>
        <begin position="29"/>
        <end position="48"/>
    </location>
</feature>
<proteinExistence type="predicted"/>
<organism evidence="4 5">
    <name type="scientific">Bacillus timonensis</name>
    <dbReference type="NCBI Taxonomy" id="1033734"/>
    <lineage>
        <taxon>Bacteria</taxon>
        <taxon>Bacillati</taxon>
        <taxon>Bacillota</taxon>
        <taxon>Bacilli</taxon>
        <taxon>Bacillales</taxon>
        <taxon>Bacillaceae</taxon>
        <taxon>Bacillus</taxon>
    </lineage>
</organism>
<reference evidence="4 5" key="1">
    <citation type="journal article" date="2019" name="Indoor Air">
        <title>Impacts of indoor surface finishes on bacterial viability.</title>
        <authorList>
            <person name="Hu J."/>
            <person name="Maamar S.B."/>
            <person name="Glawe A.J."/>
            <person name="Gottel N."/>
            <person name="Gilbert J.A."/>
            <person name="Hartmann E.M."/>
        </authorList>
    </citation>
    <scope>NUCLEOTIDE SEQUENCE [LARGE SCALE GENOMIC DNA]</scope>
    <source>
        <strain evidence="4 5">AF060A6</strain>
    </source>
</reference>
<evidence type="ECO:0000256" key="1">
    <source>
        <dbReference type="ARBA" id="ARBA00023125"/>
    </source>
</evidence>
<keyword evidence="5" id="KW-1185">Reference proteome</keyword>
<dbReference type="Proteomes" id="UP000306477">
    <property type="component" value="Unassembled WGS sequence"/>
</dbReference>
<evidence type="ECO:0000256" key="2">
    <source>
        <dbReference type="PROSITE-ProRule" id="PRU00335"/>
    </source>
</evidence>
<dbReference type="PROSITE" id="PS50977">
    <property type="entry name" value="HTH_TETR_2"/>
    <property type="match status" value="1"/>
</dbReference>
<gene>
    <name evidence="4" type="ORF">E1I69_21495</name>
</gene>
<dbReference type="RefSeq" id="WP_136381594.1">
    <property type="nucleotide sequence ID" value="NZ_SLUB01000068.1"/>
</dbReference>
<dbReference type="OrthoDB" id="66596at2"/>
<evidence type="ECO:0000313" key="5">
    <source>
        <dbReference type="Proteomes" id="UP000306477"/>
    </source>
</evidence>
<dbReference type="AlphaFoldDB" id="A0A4S3PJR0"/>
<evidence type="ECO:0000313" key="4">
    <source>
        <dbReference type="EMBL" id="THE09660.1"/>
    </source>
</evidence>
<evidence type="ECO:0000259" key="3">
    <source>
        <dbReference type="PROSITE" id="PS50977"/>
    </source>
</evidence>
<dbReference type="EMBL" id="SLUB01000068">
    <property type="protein sequence ID" value="THE09660.1"/>
    <property type="molecule type" value="Genomic_DNA"/>
</dbReference>
<name>A0A4S3PJR0_9BACI</name>
<dbReference type="Pfam" id="PF00440">
    <property type="entry name" value="TetR_N"/>
    <property type="match status" value="1"/>
</dbReference>
<dbReference type="GO" id="GO:0003677">
    <property type="term" value="F:DNA binding"/>
    <property type="evidence" value="ECO:0007669"/>
    <property type="project" value="UniProtKB-UniRule"/>
</dbReference>
<accession>A0A4S3PJR0</accession>